<dbReference type="RefSeq" id="WP_055449606.1">
    <property type="nucleotide sequence ID" value="NZ_CYHF01000002.1"/>
</dbReference>
<dbReference type="InterPro" id="IPR001763">
    <property type="entry name" value="Rhodanese-like_dom"/>
</dbReference>
<dbReference type="Proteomes" id="UP000183649">
    <property type="component" value="Unassembled WGS sequence"/>
</dbReference>
<dbReference type="InterPro" id="IPR050229">
    <property type="entry name" value="GlpE_sulfurtransferase"/>
</dbReference>
<dbReference type="SUPFAM" id="SSF52821">
    <property type="entry name" value="Rhodanese/Cell cycle control phosphatase"/>
    <property type="match status" value="1"/>
</dbReference>
<dbReference type="AlphaFoldDB" id="A0A0K6HUZ2"/>
<dbReference type="PROSITE" id="PS50206">
    <property type="entry name" value="RHODANESE_3"/>
    <property type="match status" value="1"/>
</dbReference>
<dbReference type="PANTHER" id="PTHR43031:SF1">
    <property type="entry name" value="PYRIDINE NUCLEOTIDE-DISULPHIDE OXIDOREDUCTASE"/>
    <property type="match status" value="1"/>
</dbReference>
<sequence length="136" mass="14356">MQFIIENWALVLIALTSGGMLLWSSYGGSSGSDGVSAAQAVLKVNREKGVMIDVCEPNEFQAGHAVGSKSIPLGQLDKRLNDLPKDKNTPVLVMCASGMRAKRAAAQLRKQGFVNAAAVSGGMRAWREAGLPVEKG</sequence>
<evidence type="ECO:0000313" key="3">
    <source>
        <dbReference type="Proteomes" id="UP000183649"/>
    </source>
</evidence>
<keyword evidence="3" id="KW-1185">Reference proteome</keyword>
<dbReference type="Pfam" id="PF00581">
    <property type="entry name" value="Rhodanese"/>
    <property type="match status" value="1"/>
</dbReference>
<dbReference type="SMART" id="SM00450">
    <property type="entry name" value="RHOD"/>
    <property type="match status" value="1"/>
</dbReference>
<keyword evidence="2" id="KW-0808">Transferase</keyword>
<accession>A0A0K6HUZ2</accession>
<organism evidence="2 3">
    <name type="scientific">Thiomonas bhubaneswarensis</name>
    <dbReference type="NCBI Taxonomy" id="339866"/>
    <lineage>
        <taxon>Bacteria</taxon>
        <taxon>Pseudomonadati</taxon>
        <taxon>Pseudomonadota</taxon>
        <taxon>Betaproteobacteria</taxon>
        <taxon>Burkholderiales</taxon>
        <taxon>Thiomonas</taxon>
    </lineage>
</organism>
<protein>
    <submittedName>
        <fullName evidence="2">Rhodanese-related sulfurtransferase</fullName>
    </submittedName>
</protein>
<gene>
    <name evidence="2" type="ORF">Ga0061069_102139</name>
</gene>
<proteinExistence type="predicted"/>
<feature type="domain" description="Rhodanese" evidence="1">
    <location>
        <begin position="45"/>
        <end position="135"/>
    </location>
</feature>
<dbReference type="OrthoDB" id="1445766at2"/>
<dbReference type="GO" id="GO:0016740">
    <property type="term" value="F:transferase activity"/>
    <property type="evidence" value="ECO:0007669"/>
    <property type="project" value="UniProtKB-KW"/>
</dbReference>
<dbReference type="Gene3D" id="3.40.250.10">
    <property type="entry name" value="Rhodanese-like domain"/>
    <property type="match status" value="1"/>
</dbReference>
<dbReference type="PANTHER" id="PTHR43031">
    <property type="entry name" value="FAD-DEPENDENT OXIDOREDUCTASE"/>
    <property type="match status" value="1"/>
</dbReference>
<dbReference type="STRING" id="339866.GCA_001418255_00663"/>
<reference evidence="3" key="1">
    <citation type="submission" date="2015-08" db="EMBL/GenBank/DDBJ databases">
        <authorList>
            <person name="Varghese N."/>
        </authorList>
    </citation>
    <scope>NUCLEOTIDE SEQUENCE [LARGE SCALE GENOMIC DNA]</scope>
    <source>
        <strain evidence="3">DSM 18181</strain>
    </source>
</reference>
<name>A0A0K6HUZ2_9BURK</name>
<evidence type="ECO:0000313" key="2">
    <source>
        <dbReference type="EMBL" id="CUA94578.1"/>
    </source>
</evidence>
<dbReference type="CDD" id="cd00158">
    <property type="entry name" value="RHOD"/>
    <property type="match status" value="1"/>
</dbReference>
<dbReference type="EMBL" id="CYHF01000002">
    <property type="protein sequence ID" value="CUA94578.1"/>
    <property type="molecule type" value="Genomic_DNA"/>
</dbReference>
<evidence type="ECO:0000259" key="1">
    <source>
        <dbReference type="PROSITE" id="PS50206"/>
    </source>
</evidence>
<dbReference type="InterPro" id="IPR036873">
    <property type="entry name" value="Rhodanese-like_dom_sf"/>
</dbReference>